<gene>
    <name evidence="3" type="ORF">BDA99DRAFT_16744</name>
</gene>
<dbReference type="AlphaFoldDB" id="A0AAD5PL99"/>
<feature type="region of interest" description="Disordered" evidence="1">
    <location>
        <begin position="340"/>
        <end position="363"/>
    </location>
</feature>
<accession>A0AAD5PL99</accession>
<organism evidence="3 4">
    <name type="scientific">Phascolomyces articulosus</name>
    <dbReference type="NCBI Taxonomy" id="60185"/>
    <lineage>
        <taxon>Eukaryota</taxon>
        <taxon>Fungi</taxon>
        <taxon>Fungi incertae sedis</taxon>
        <taxon>Mucoromycota</taxon>
        <taxon>Mucoromycotina</taxon>
        <taxon>Mucoromycetes</taxon>
        <taxon>Mucorales</taxon>
        <taxon>Lichtheimiaceae</taxon>
        <taxon>Phascolomyces</taxon>
    </lineage>
</organism>
<feature type="region of interest" description="Disordered" evidence="1">
    <location>
        <begin position="99"/>
        <end position="128"/>
    </location>
</feature>
<dbReference type="Proteomes" id="UP001209540">
    <property type="component" value="Unassembled WGS sequence"/>
</dbReference>
<evidence type="ECO:0000256" key="1">
    <source>
        <dbReference type="SAM" id="MobiDB-lite"/>
    </source>
</evidence>
<feature type="region of interest" description="Disordered" evidence="1">
    <location>
        <begin position="281"/>
        <end position="324"/>
    </location>
</feature>
<feature type="transmembrane region" description="Helical" evidence="2">
    <location>
        <begin position="66"/>
        <end position="90"/>
    </location>
</feature>
<evidence type="ECO:0000313" key="4">
    <source>
        <dbReference type="Proteomes" id="UP001209540"/>
    </source>
</evidence>
<feature type="region of interest" description="Disordered" evidence="1">
    <location>
        <begin position="385"/>
        <end position="406"/>
    </location>
</feature>
<proteinExistence type="predicted"/>
<keyword evidence="2" id="KW-0472">Membrane</keyword>
<feature type="compositionally biased region" description="Low complexity" evidence="1">
    <location>
        <begin position="290"/>
        <end position="308"/>
    </location>
</feature>
<evidence type="ECO:0000256" key="2">
    <source>
        <dbReference type="SAM" id="Phobius"/>
    </source>
</evidence>
<feature type="compositionally biased region" description="Low complexity" evidence="1">
    <location>
        <begin position="162"/>
        <end position="184"/>
    </location>
</feature>
<keyword evidence="2" id="KW-0812">Transmembrane</keyword>
<name>A0AAD5PL99_9FUNG</name>
<evidence type="ECO:0000313" key="3">
    <source>
        <dbReference type="EMBL" id="KAI9278833.1"/>
    </source>
</evidence>
<protein>
    <submittedName>
        <fullName evidence="3">Uncharacterized protein</fullName>
    </submittedName>
</protein>
<comment type="caution">
    <text evidence="3">The sequence shown here is derived from an EMBL/GenBank/DDBJ whole genome shotgun (WGS) entry which is preliminary data.</text>
</comment>
<keyword evidence="2" id="KW-1133">Transmembrane helix</keyword>
<feature type="compositionally biased region" description="Basic residues" evidence="1">
    <location>
        <begin position="108"/>
        <end position="126"/>
    </location>
</feature>
<reference evidence="3" key="2">
    <citation type="submission" date="2023-02" db="EMBL/GenBank/DDBJ databases">
        <authorList>
            <consortium name="DOE Joint Genome Institute"/>
            <person name="Mondo S.J."/>
            <person name="Chang Y."/>
            <person name="Wang Y."/>
            <person name="Ahrendt S."/>
            <person name="Andreopoulos W."/>
            <person name="Barry K."/>
            <person name="Beard J."/>
            <person name="Benny G.L."/>
            <person name="Blankenship S."/>
            <person name="Bonito G."/>
            <person name="Cuomo C."/>
            <person name="Desiro A."/>
            <person name="Gervers K.A."/>
            <person name="Hundley H."/>
            <person name="Kuo A."/>
            <person name="LaButti K."/>
            <person name="Lang B.F."/>
            <person name="Lipzen A."/>
            <person name="O'Donnell K."/>
            <person name="Pangilinan J."/>
            <person name="Reynolds N."/>
            <person name="Sandor L."/>
            <person name="Smith M.W."/>
            <person name="Tsang A."/>
            <person name="Grigoriev I.V."/>
            <person name="Stajich J.E."/>
            <person name="Spatafora J.W."/>
        </authorList>
    </citation>
    <scope>NUCLEOTIDE SEQUENCE</scope>
    <source>
        <strain evidence="3">RSA 2281</strain>
    </source>
</reference>
<dbReference type="EMBL" id="JAIXMP010000001">
    <property type="protein sequence ID" value="KAI9278833.1"/>
    <property type="molecule type" value="Genomic_DNA"/>
</dbReference>
<sequence length="406" mass="45376">MVVAFGFTGVSTALTVMSDIEVLDTITWNWASAYTPSNGYSDGSNSNNGTDDQDKTVEVMSSTPSVAIVAGAVTGVLVVFVLIIVALYMFNYHQQKQKQKQSEMTQQQHRHYHQSPRCHQQHHHQPSHPCWITPPGSDPRDDPFIMTQHQYDFDGFTKDLGPTATSPSTSSSSPLSPTTYQSQQQQHIGCVPTRLYISTNPEIIAYPGTIEQRQHQQKFQQAHLPSPWTPITRQSFPPTSSEWMVRRAATAPHHFHRPYYLNKPDEPFTNAITKQQIRRAATTPRAALVTSNNNAASTSTTFSMNSASLKPESSQSDNEEEGDSLFDQQEFVLRSADVDYQTFPPTPTVVNNTNDVDDEEEQDLHSITVSHYEDNQDVITIDAYDSTNSSSSSSNRDHIQGKSHLN</sequence>
<reference evidence="3" key="1">
    <citation type="journal article" date="2022" name="IScience">
        <title>Evolution of zygomycete secretomes and the origins of terrestrial fungal ecologies.</title>
        <authorList>
            <person name="Chang Y."/>
            <person name="Wang Y."/>
            <person name="Mondo S."/>
            <person name="Ahrendt S."/>
            <person name="Andreopoulos W."/>
            <person name="Barry K."/>
            <person name="Beard J."/>
            <person name="Benny G.L."/>
            <person name="Blankenship S."/>
            <person name="Bonito G."/>
            <person name="Cuomo C."/>
            <person name="Desiro A."/>
            <person name="Gervers K.A."/>
            <person name="Hundley H."/>
            <person name="Kuo A."/>
            <person name="LaButti K."/>
            <person name="Lang B.F."/>
            <person name="Lipzen A."/>
            <person name="O'Donnell K."/>
            <person name="Pangilinan J."/>
            <person name="Reynolds N."/>
            <person name="Sandor L."/>
            <person name="Smith M.E."/>
            <person name="Tsang A."/>
            <person name="Grigoriev I.V."/>
            <person name="Stajich J.E."/>
            <person name="Spatafora J.W."/>
        </authorList>
    </citation>
    <scope>NUCLEOTIDE SEQUENCE</scope>
    <source>
        <strain evidence="3">RSA 2281</strain>
    </source>
</reference>
<keyword evidence="4" id="KW-1185">Reference proteome</keyword>
<feature type="region of interest" description="Disordered" evidence="1">
    <location>
        <begin position="156"/>
        <end position="184"/>
    </location>
</feature>